<name>A0A2M7XI59_9BACT</name>
<keyword evidence="1" id="KW-0812">Transmembrane</keyword>
<evidence type="ECO:0000313" key="2">
    <source>
        <dbReference type="EMBL" id="PJA47554.1"/>
    </source>
</evidence>
<dbReference type="EMBL" id="PFWS01000012">
    <property type="protein sequence ID" value="PJA47554.1"/>
    <property type="molecule type" value="Genomic_DNA"/>
</dbReference>
<dbReference type="AlphaFoldDB" id="A0A2M7XI59"/>
<reference evidence="3" key="1">
    <citation type="submission" date="2017-09" db="EMBL/GenBank/DDBJ databases">
        <title>Depth-based differentiation of microbial function through sediment-hosted aquifers and enrichment of novel symbionts in the deep terrestrial subsurface.</title>
        <authorList>
            <person name="Probst A.J."/>
            <person name="Ladd B."/>
            <person name="Jarett J.K."/>
            <person name="Geller-Mcgrath D.E."/>
            <person name="Sieber C.M.K."/>
            <person name="Emerson J.B."/>
            <person name="Anantharaman K."/>
            <person name="Thomas B.C."/>
            <person name="Malmstrom R."/>
            <person name="Stieglmeier M."/>
            <person name="Klingl A."/>
            <person name="Woyke T."/>
            <person name="Ryan C.M."/>
            <person name="Banfield J.F."/>
        </authorList>
    </citation>
    <scope>NUCLEOTIDE SEQUENCE [LARGE SCALE GENOMIC DNA]</scope>
</reference>
<keyword evidence="1" id="KW-1133">Transmembrane helix</keyword>
<organism evidence="2 3">
    <name type="scientific">Candidatus Uhrbacteria bacterium CG_4_9_14_3_um_filter_36_7</name>
    <dbReference type="NCBI Taxonomy" id="1975033"/>
    <lineage>
        <taxon>Bacteria</taxon>
        <taxon>Candidatus Uhriibacteriota</taxon>
    </lineage>
</organism>
<gene>
    <name evidence="2" type="ORF">CO172_00845</name>
</gene>
<comment type="caution">
    <text evidence="2">The sequence shown here is derived from an EMBL/GenBank/DDBJ whole genome shotgun (WGS) entry which is preliminary data.</text>
</comment>
<evidence type="ECO:0000313" key="3">
    <source>
        <dbReference type="Proteomes" id="UP000229749"/>
    </source>
</evidence>
<dbReference type="Proteomes" id="UP000229749">
    <property type="component" value="Unassembled WGS sequence"/>
</dbReference>
<protein>
    <submittedName>
        <fullName evidence="2">Uncharacterized protein</fullName>
    </submittedName>
</protein>
<feature type="transmembrane region" description="Helical" evidence="1">
    <location>
        <begin position="21"/>
        <end position="44"/>
    </location>
</feature>
<keyword evidence="1" id="KW-0472">Membrane</keyword>
<proteinExistence type="predicted"/>
<sequence>MKNKYLNIPLNHKTARFSKRAVWAWISISLFVFLICWFSVHAWFNQPDLTYIPKYTESILSLTPTRYDWPILLKDFGLIPLLENRPVTLTTIFPLLKNGKISLFFLKDGTRVLAIKSNENIFLNSTLKEYGISIQEPEKNLYFLSNKPIFLEKNKVSLNRPILFTRLGTLFFFKENDIQEVIKIRTDTNGYAFSLPKNSLILESIEPLDWPETLIAAVRLPKTMFPSNTHWFERIFKSYTNTMSRLNTYISSLEYKNVTVLFKKNPSTNYPEVLFAFSSIENTQTNTQEVDKALIQHLLAIKHPDQESFPMPNNQKRIEYILHPEKIDIQEKTVNETHILFGQFKTSFVAIARNAHELILSTDEELLNLWIYKPEADSSEKDCTKNSIAFIYPNKMDSLLWSDLNFKQKDHLFQFVSLFSKISLNSDKFKQEILFCY</sequence>
<accession>A0A2M7XI59</accession>
<evidence type="ECO:0000256" key="1">
    <source>
        <dbReference type="SAM" id="Phobius"/>
    </source>
</evidence>